<dbReference type="VEuPathDB" id="FungiDB:MAPG_11487"/>
<evidence type="ECO:0000313" key="1">
    <source>
        <dbReference type="EMBL" id="KLU92542.1"/>
    </source>
</evidence>
<dbReference type="EnsemblFungi" id="MAPG_11487T0">
    <property type="protein sequence ID" value="MAPG_11487T0"/>
    <property type="gene ID" value="MAPG_11487"/>
</dbReference>
<name>A0A0C4EFE4_MAGP6</name>
<proteinExistence type="predicted"/>
<reference evidence="1" key="3">
    <citation type="submission" date="2011-03" db="EMBL/GenBank/DDBJ databases">
        <title>Annotation of Magnaporthe poae ATCC 64411.</title>
        <authorList>
            <person name="Ma L.-J."/>
            <person name="Dead R."/>
            <person name="Young S.K."/>
            <person name="Zeng Q."/>
            <person name="Gargeya S."/>
            <person name="Fitzgerald M."/>
            <person name="Haas B."/>
            <person name="Abouelleil A."/>
            <person name="Alvarado L."/>
            <person name="Arachchi H.M."/>
            <person name="Berlin A."/>
            <person name="Brown A."/>
            <person name="Chapman S.B."/>
            <person name="Chen Z."/>
            <person name="Dunbar C."/>
            <person name="Freedman E."/>
            <person name="Gearin G."/>
            <person name="Gellesch M."/>
            <person name="Goldberg J."/>
            <person name="Griggs A."/>
            <person name="Gujja S."/>
            <person name="Heiman D."/>
            <person name="Howarth C."/>
            <person name="Larson L."/>
            <person name="Lui A."/>
            <person name="MacDonald P.J.P."/>
            <person name="Mehta T."/>
            <person name="Montmayeur A."/>
            <person name="Murphy C."/>
            <person name="Neiman D."/>
            <person name="Pearson M."/>
            <person name="Priest M."/>
            <person name="Roberts A."/>
            <person name="Saif S."/>
            <person name="Shea T."/>
            <person name="Shenoy N."/>
            <person name="Sisk P."/>
            <person name="Stolte C."/>
            <person name="Sykes S."/>
            <person name="Yandava C."/>
            <person name="Wortman J."/>
            <person name="Nusbaum C."/>
            <person name="Birren B."/>
        </authorList>
    </citation>
    <scope>NUCLEOTIDE SEQUENCE</scope>
    <source>
        <strain evidence="1">ATCC 64411</strain>
    </source>
</reference>
<dbReference type="EMBL" id="GL876981">
    <property type="protein sequence ID" value="KLU92542.1"/>
    <property type="molecule type" value="Genomic_DNA"/>
</dbReference>
<reference evidence="2" key="5">
    <citation type="submission" date="2015-06" db="UniProtKB">
        <authorList>
            <consortium name="EnsemblFungi"/>
        </authorList>
    </citation>
    <scope>IDENTIFICATION</scope>
    <source>
        <strain evidence="2">ATCC 64411</strain>
    </source>
</reference>
<dbReference type="EMBL" id="ADBL01002831">
    <property type="status" value="NOT_ANNOTATED_CDS"/>
    <property type="molecule type" value="Genomic_DNA"/>
</dbReference>
<accession>A0A0C4EFE4</accession>
<dbReference type="Proteomes" id="UP000011715">
    <property type="component" value="Unassembled WGS sequence"/>
</dbReference>
<protein>
    <submittedName>
        <fullName evidence="1 2">Uncharacterized protein</fullName>
    </submittedName>
</protein>
<organism evidence="2 3">
    <name type="scientific">Magnaporthiopsis poae (strain ATCC 64411 / 73-15)</name>
    <name type="common">Kentucky bluegrass fungus</name>
    <name type="synonym">Magnaporthe poae</name>
    <dbReference type="NCBI Taxonomy" id="644358"/>
    <lineage>
        <taxon>Eukaryota</taxon>
        <taxon>Fungi</taxon>
        <taxon>Dikarya</taxon>
        <taxon>Ascomycota</taxon>
        <taxon>Pezizomycotina</taxon>
        <taxon>Sordariomycetes</taxon>
        <taxon>Sordariomycetidae</taxon>
        <taxon>Magnaporthales</taxon>
        <taxon>Magnaporthaceae</taxon>
        <taxon>Magnaporthiopsis</taxon>
    </lineage>
</organism>
<reference evidence="2" key="4">
    <citation type="journal article" date="2015" name="G3 (Bethesda)">
        <title>Genome sequences of three phytopathogenic species of the Magnaporthaceae family of fungi.</title>
        <authorList>
            <person name="Okagaki L.H."/>
            <person name="Nunes C.C."/>
            <person name="Sailsbery J."/>
            <person name="Clay B."/>
            <person name="Brown D."/>
            <person name="John T."/>
            <person name="Oh Y."/>
            <person name="Young N."/>
            <person name="Fitzgerald M."/>
            <person name="Haas B.J."/>
            <person name="Zeng Q."/>
            <person name="Young S."/>
            <person name="Adiconis X."/>
            <person name="Fan L."/>
            <person name="Levin J.Z."/>
            <person name="Mitchell T.K."/>
            <person name="Okubara P.A."/>
            <person name="Farman M.L."/>
            <person name="Kohn L.M."/>
            <person name="Birren B."/>
            <person name="Ma L.-J."/>
            <person name="Dean R.A."/>
        </authorList>
    </citation>
    <scope>NUCLEOTIDE SEQUENCE</scope>
    <source>
        <strain evidence="2">ATCC 64411 / 73-15</strain>
    </source>
</reference>
<gene>
    <name evidence="1" type="ORF">MAPG_11487</name>
</gene>
<dbReference type="AlphaFoldDB" id="A0A0C4EFE4"/>
<evidence type="ECO:0000313" key="2">
    <source>
        <dbReference type="EnsemblFungi" id="MAPG_11487T0"/>
    </source>
</evidence>
<reference evidence="3" key="2">
    <citation type="submission" date="2010-05" db="EMBL/GenBank/DDBJ databases">
        <title>The genome sequence of Magnaporthe poae strain ATCC 64411.</title>
        <authorList>
            <person name="Ma L.-J."/>
            <person name="Dead R."/>
            <person name="Young S."/>
            <person name="Zeng Q."/>
            <person name="Koehrsen M."/>
            <person name="Alvarado L."/>
            <person name="Berlin A."/>
            <person name="Chapman S.B."/>
            <person name="Chen Z."/>
            <person name="Freedman E."/>
            <person name="Gellesch M."/>
            <person name="Goldberg J."/>
            <person name="Griggs A."/>
            <person name="Gujja S."/>
            <person name="Heilman E.R."/>
            <person name="Heiman D."/>
            <person name="Hepburn T."/>
            <person name="Howarth C."/>
            <person name="Jen D."/>
            <person name="Larson L."/>
            <person name="Mehta T."/>
            <person name="Neiman D."/>
            <person name="Pearson M."/>
            <person name="Roberts A."/>
            <person name="Saif S."/>
            <person name="Shea T."/>
            <person name="Shenoy N."/>
            <person name="Sisk P."/>
            <person name="Stolte C."/>
            <person name="Sykes S."/>
            <person name="Walk T."/>
            <person name="White J."/>
            <person name="Yandava C."/>
            <person name="Haas B."/>
            <person name="Nusbaum C."/>
            <person name="Birren B."/>
        </authorList>
    </citation>
    <scope>NUCLEOTIDE SEQUENCE [LARGE SCALE GENOMIC DNA]</scope>
    <source>
        <strain evidence="3">ATCC 64411 / 73-15</strain>
    </source>
</reference>
<keyword evidence="3" id="KW-1185">Reference proteome</keyword>
<reference evidence="1" key="1">
    <citation type="submission" date="2010-05" db="EMBL/GenBank/DDBJ databases">
        <title>The Genome Sequence of Magnaporthe poae strain ATCC 64411.</title>
        <authorList>
            <consortium name="The Broad Institute Genome Sequencing Platform"/>
            <consortium name="Broad Institute Genome Sequencing Center for Infectious Disease"/>
            <person name="Ma L.-J."/>
            <person name="Dead R."/>
            <person name="Young S."/>
            <person name="Zeng Q."/>
            <person name="Koehrsen M."/>
            <person name="Alvarado L."/>
            <person name="Berlin A."/>
            <person name="Chapman S.B."/>
            <person name="Chen Z."/>
            <person name="Freedman E."/>
            <person name="Gellesch M."/>
            <person name="Goldberg J."/>
            <person name="Griggs A."/>
            <person name="Gujja S."/>
            <person name="Heilman E.R."/>
            <person name="Heiman D."/>
            <person name="Hepburn T."/>
            <person name="Howarth C."/>
            <person name="Jen D."/>
            <person name="Larson L."/>
            <person name="Mehta T."/>
            <person name="Neiman D."/>
            <person name="Pearson M."/>
            <person name="Roberts A."/>
            <person name="Saif S."/>
            <person name="Shea T."/>
            <person name="Shenoy N."/>
            <person name="Sisk P."/>
            <person name="Stolte C."/>
            <person name="Sykes S."/>
            <person name="Walk T."/>
            <person name="White J."/>
            <person name="Yandava C."/>
            <person name="Haas B."/>
            <person name="Nusbaum C."/>
            <person name="Birren B."/>
        </authorList>
    </citation>
    <scope>NUCLEOTIDE SEQUENCE</scope>
    <source>
        <strain evidence="1">ATCC 64411</strain>
    </source>
</reference>
<evidence type="ECO:0000313" key="3">
    <source>
        <dbReference type="Proteomes" id="UP000011715"/>
    </source>
</evidence>
<sequence length="223" mass="25306">MTPQLRRLSVWLDGPDPQRKIEQSVGGPQDSVLAFDAASQPVLRISVPDLVFEDRQCNAGEVSSGDGRGYQFVVFNPRPLPDLALVPEDATAVPVRELGWEPPGVTLERLALDMAVRRRAFLESSPDNRIVALTGTPRLPHPSQLENRGVVLHYATLKRYSEVLMYFWERSRSIADQRRIFSPRREWIGQIFRKGWHPLGSTSVRLDLLFAAPFRSERDVAYM</sequence>